<evidence type="ECO:0000256" key="1">
    <source>
        <dbReference type="SAM" id="Phobius"/>
    </source>
</evidence>
<keyword evidence="1" id="KW-0812">Transmembrane</keyword>
<name>A0A0W8IL30_9MICC</name>
<dbReference type="Proteomes" id="UP000054023">
    <property type="component" value="Unassembled WGS sequence"/>
</dbReference>
<reference evidence="2" key="2">
    <citation type="submission" date="2015-12" db="EMBL/GenBank/DDBJ databases">
        <authorList>
            <person name="Shamseldin A."/>
            <person name="Moawad H."/>
            <person name="Abd El-Rahim W.M."/>
            <person name="Sadowsky M.J."/>
        </authorList>
    </citation>
    <scope>NUCLEOTIDE SEQUENCE [LARGE SCALE GENOMIC DNA]</scope>
    <source>
        <strain evidence="2">CD08_7</strain>
    </source>
</reference>
<dbReference type="STRING" id="317018.AVL63_10005"/>
<keyword evidence="4" id="KW-1185">Reference proteome</keyword>
<gene>
    <name evidence="2" type="ORF">AVL63_10005</name>
    <name evidence="3" type="ORF">HNR24_002415</name>
</gene>
<dbReference type="EMBL" id="LQBM01000001">
    <property type="protein sequence ID" value="KUG60660.1"/>
    <property type="molecule type" value="Genomic_DNA"/>
</dbReference>
<reference evidence="3 5" key="3">
    <citation type="submission" date="2020-08" db="EMBL/GenBank/DDBJ databases">
        <title>Sequencing the genomes of 1000 actinobacteria strains.</title>
        <authorList>
            <person name="Klenk H.-P."/>
        </authorList>
    </citation>
    <scope>NUCLEOTIDE SEQUENCE [LARGE SCALE GENOMIC DNA]</scope>
    <source>
        <strain evidence="3 5">DSM 19081</strain>
    </source>
</reference>
<evidence type="ECO:0000313" key="2">
    <source>
        <dbReference type="EMBL" id="KUG60660.1"/>
    </source>
</evidence>
<evidence type="ECO:0000313" key="3">
    <source>
        <dbReference type="EMBL" id="MBA8922482.1"/>
    </source>
</evidence>
<feature type="transmembrane region" description="Helical" evidence="1">
    <location>
        <begin position="53"/>
        <end position="76"/>
    </location>
</feature>
<evidence type="ECO:0008006" key="6">
    <source>
        <dbReference type="Google" id="ProtNLM"/>
    </source>
</evidence>
<feature type="transmembrane region" description="Helical" evidence="1">
    <location>
        <begin position="22"/>
        <end position="47"/>
    </location>
</feature>
<keyword evidence="1" id="KW-0472">Membrane</keyword>
<proteinExistence type="predicted"/>
<dbReference type="OrthoDB" id="4965513at2"/>
<evidence type="ECO:0000313" key="4">
    <source>
        <dbReference type="Proteomes" id="UP000054023"/>
    </source>
</evidence>
<organism evidence="2 4">
    <name type="scientific">Nesterenkonia jeotgali</name>
    <dbReference type="NCBI Taxonomy" id="317018"/>
    <lineage>
        <taxon>Bacteria</taxon>
        <taxon>Bacillati</taxon>
        <taxon>Actinomycetota</taxon>
        <taxon>Actinomycetes</taxon>
        <taxon>Micrococcales</taxon>
        <taxon>Micrococcaceae</taxon>
        <taxon>Nesterenkonia</taxon>
    </lineage>
</organism>
<protein>
    <recommendedName>
        <fullName evidence="6">Multidrug ABC transporter ATPase</fullName>
    </recommendedName>
</protein>
<reference evidence="4" key="1">
    <citation type="submission" date="2015-12" db="EMBL/GenBank/DDBJ databases">
        <authorList>
            <person name="Nair G.R."/>
            <person name="Kaur G."/>
            <person name="Mayilraj S."/>
        </authorList>
    </citation>
    <scope>NUCLEOTIDE SEQUENCE [LARGE SCALE GENOMIC DNA]</scope>
    <source>
        <strain evidence="4">CD08_7</strain>
    </source>
</reference>
<accession>A0A0W8IL30</accession>
<evidence type="ECO:0000313" key="5">
    <source>
        <dbReference type="Proteomes" id="UP000546252"/>
    </source>
</evidence>
<sequence length="88" mass="9510">MSPTTTAVHGSDRRRTSRPGQALLWSGVVITALSGIALLVILSLYFMQADPHPVFYGLALWGFPLGFALLVGFLLLSVNRRRRGTGIG</sequence>
<dbReference type="RefSeq" id="WP_058887634.1">
    <property type="nucleotide sequence ID" value="NZ_BAAAKT010000001.1"/>
</dbReference>
<dbReference type="EMBL" id="JACJIH010000001">
    <property type="protein sequence ID" value="MBA8922482.1"/>
    <property type="molecule type" value="Genomic_DNA"/>
</dbReference>
<dbReference type="AlphaFoldDB" id="A0A0W8IL30"/>
<comment type="caution">
    <text evidence="2">The sequence shown here is derived from an EMBL/GenBank/DDBJ whole genome shotgun (WGS) entry which is preliminary data.</text>
</comment>
<keyword evidence="1" id="KW-1133">Transmembrane helix</keyword>
<dbReference type="Proteomes" id="UP000546252">
    <property type="component" value="Unassembled WGS sequence"/>
</dbReference>